<dbReference type="AlphaFoldDB" id="A0A7K1KR59"/>
<dbReference type="PANTHER" id="PTHR33841">
    <property type="entry name" value="DNA METHYLTRANSFERASE YEEA-RELATED"/>
    <property type="match status" value="1"/>
</dbReference>
<dbReference type="Pfam" id="PF02384">
    <property type="entry name" value="N6_Mtase"/>
    <property type="match status" value="1"/>
</dbReference>
<accession>A0A7K1KR59</accession>
<dbReference type="CDD" id="cd02440">
    <property type="entry name" value="AdoMet_MTases"/>
    <property type="match status" value="1"/>
</dbReference>
<protein>
    <recommendedName>
        <fullName evidence="2">site-specific DNA-methyltransferase (adenine-specific)</fullName>
        <ecNumber evidence="2">2.1.1.72</ecNumber>
    </recommendedName>
</protein>
<keyword evidence="9" id="KW-1185">Reference proteome</keyword>
<evidence type="ECO:0000256" key="6">
    <source>
        <dbReference type="ARBA" id="ARBA00047942"/>
    </source>
</evidence>
<dbReference type="PROSITE" id="PS00092">
    <property type="entry name" value="N6_MTASE"/>
    <property type="match status" value="1"/>
</dbReference>
<keyword evidence="4" id="KW-0808">Transferase</keyword>
<dbReference type="SUPFAM" id="SSF53335">
    <property type="entry name" value="S-adenosyl-L-methionine-dependent methyltransferases"/>
    <property type="match status" value="1"/>
</dbReference>
<proteinExistence type="inferred from homology"/>
<dbReference type="InterPro" id="IPR003356">
    <property type="entry name" value="DNA_methylase_A-5"/>
</dbReference>
<comment type="catalytic activity">
    <reaction evidence="6">
        <text>a 2'-deoxyadenosine in DNA + S-adenosyl-L-methionine = an N(6)-methyl-2'-deoxyadenosine in DNA + S-adenosyl-L-homocysteine + H(+)</text>
        <dbReference type="Rhea" id="RHEA:15197"/>
        <dbReference type="Rhea" id="RHEA-COMP:12418"/>
        <dbReference type="Rhea" id="RHEA-COMP:12419"/>
        <dbReference type="ChEBI" id="CHEBI:15378"/>
        <dbReference type="ChEBI" id="CHEBI:57856"/>
        <dbReference type="ChEBI" id="CHEBI:59789"/>
        <dbReference type="ChEBI" id="CHEBI:90615"/>
        <dbReference type="ChEBI" id="CHEBI:90616"/>
        <dbReference type="EC" id="2.1.1.72"/>
    </reaction>
</comment>
<dbReference type="InterPro" id="IPR050953">
    <property type="entry name" value="N4_N6_ade-DNA_methylase"/>
</dbReference>
<gene>
    <name evidence="8" type="ORF">GKC30_13125</name>
</gene>
<dbReference type="GO" id="GO:0009307">
    <property type="term" value="P:DNA restriction-modification system"/>
    <property type="evidence" value="ECO:0007669"/>
    <property type="project" value="UniProtKB-KW"/>
</dbReference>
<dbReference type="InterPro" id="IPR002052">
    <property type="entry name" value="DNA_methylase_N6_adenine_CS"/>
</dbReference>
<sequence length="804" mass="90069">MKLNKDIELFVKKLGLAPYNLFGTENHSNGSHYALMDGVNGSFLLSQDASEDVLDNAFNWSWSADVKHHVSVSRDVVTVRKAFSGEKTSFSKKTVLSKLDKFYRYLETDSSTPVVDSIDHVITTFRNFRNSTRYHNALSSFLLLLASYMNRYSESYDDFVKNQGGLCLKYGIDVNGIETVSADVLQRFNDELRFNRRMERNLELGITIRHAGGMLFQEAQTALSNTNCQLTLYGFSNAKASLPNLANGGYYTPQGIARSLTEAAVGNHLFAPKLTILDPACGSGTFLCESVRTLQRLGYMGEIELIGVDISSDAIEMARFSVSCAKADWPEAHIRFQLHNSDFLSISPEEMACDIVLTNPPFQSWASMNSETRSVVERIMSPYVKGRPDLSMAFTQRSIDVLRAGGTLATILPVGVLTSDLAKKWRSVLAGEHTIDLISLLGDHTLFRYASVNISTLIVQKKNPTVDSRLTMLWADESNNAAANALRNLRVLDWVPGREVHSTANYWNIYNMRQQDLMSRANWTPNSTGIGPLIEDIKSTTLTTVGDFFSVKQGIRPGNRDLFIVSCNYYSSLPENEQRCFKPIAEKDAISCGQVTPVDYIFYPIPQPATEQELAERCPSYYRDVLSPNKMLLASRARKNDDNYWVLSEPRSWMFDGQPRIISKSFYRKDGFVLDADCEYAIVQGFGWILKSSIIASLNSGSKELIVDLLKLYLAVFNSDIFTSIAMEYSSRLRGGYLEVANKYMKPIPLPDLTDLSAHHPSMIKQAGEILDLFDQGQPLGSLLKNKFTASAYQTSLDDWNVVI</sequence>
<dbReference type="RefSeq" id="WP_155935423.1">
    <property type="nucleotide sequence ID" value="NZ_WODC01000009.1"/>
</dbReference>
<keyword evidence="5" id="KW-0680">Restriction system</keyword>
<dbReference type="PANTHER" id="PTHR33841:SF1">
    <property type="entry name" value="DNA METHYLTRANSFERASE A"/>
    <property type="match status" value="1"/>
</dbReference>
<reference evidence="8 9" key="1">
    <citation type="submission" date="2019-11" db="EMBL/GenBank/DDBJ databases">
        <title>Pseudodesulfovibrio alkaliphilus, sp. nov., an alkaliphilic sulfate-reducing bacteria from mud volcano of Taman peninsula, Russia.</title>
        <authorList>
            <person name="Frolova A."/>
            <person name="Merkel A.Y."/>
            <person name="Slobodkin A.I."/>
        </authorList>
    </citation>
    <scope>NUCLEOTIDE SEQUENCE [LARGE SCALE GENOMIC DNA]</scope>
    <source>
        <strain evidence="8 9">F-1</strain>
    </source>
</reference>
<name>A0A7K1KR59_9BACT</name>
<dbReference type="GO" id="GO:0032259">
    <property type="term" value="P:methylation"/>
    <property type="evidence" value="ECO:0007669"/>
    <property type="project" value="UniProtKB-KW"/>
</dbReference>
<dbReference type="Gene3D" id="3.40.50.150">
    <property type="entry name" value="Vaccinia Virus protein VP39"/>
    <property type="match status" value="1"/>
</dbReference>
<evidence type="ECO:0000256" key="3">
    <source>
        <dbReference type="ARBA" id="ARBA00022603"/>
    </source>
</evidence>
<comment type="caution">
    <text evidence="8">The sequence shown here is derived from an EMBL/GenBank/DDBJ whole genome shotgun (WGS) entry which is preliminary data.</text>
</comment>
<evidence type="ECO:0000259" key="7">
    <source>
        <dbReference type="Pfam" id="PF02384"/>
    </source>
</evidence>
<evidence type="ECO:0000256" key="5">
    <source>
        <dbReference type="ARBA" id="ARBA00022747"/>
    </source>
</evidence>
<dbReference type="Proteomes" id="UP000461162">
    <property type="component" value="Unassembled WGS sequence"/>
</dbReference>
<organism evidence="8 9">
    <name type="scientific">Pseudodesulfovibrio alkaliphilus</name>
    <dbReference type="NCBI Taxonomy" id="2661613"/>
    <lineage>
        <taxon>Bacteria</taxon>
        <taxon>Pseudomonadati</taxon>
        <taxon>Thermodesulfobacteriota</taxon>
        <taxon>Desulfovibrionia</taxon>
        <taxon>Desulfovibrionales</taxon>
        <taxon>Desulfovibrionaceae</taxon>
    </lineage>
</organism>
<evidence type="ECO:0000256" key="2">
    <source>
        <dbReference type="ARBA" id="ARBA00011900"/>
    </source>
</evidence>
<dbReference type="EMBL" id="WODC01000009">
    <property type="protein sequence ID" value="MUM78579.1"/>
    <property type="molecule type" value="Genomic_DNA"/>
</dbReference>
<dbReference type="EC" id="2.1.1.72" evidence="2"/>
<comment type="similarity">
    <text evidence="1">Belongs to the N(4)/N(6)-methyltransferase family.</text>
</comment>
<evidence type="ECO:0000256" key="4">
    <source>
        <dbReference type="ARBA" id="ARBA00022679"/>
    </source>
</evidence>
<dbReference type="GO" id="GO:0008170">
    <property type="term" value="F:N-methyltransferase activity"/>
    <property type="evidence" value="ECO:0007669"/>
    <property type="project" value="InterPro"/>
</dbReference>
<dbReference type="GO" id="GO:0009007">
    <property type="term" value="F:site-specific DNA-methyltransferase (adenine-specific) activity"/>
    <property type="evidence" value="ECO:0007669"/>
    <property type="project" value="UniProtKB-EC"/>
</dbReference>
<dbReference type="InterPro" id="IPR029063">
    <property type="entry name" value="SAM-dependent_MTases_sf"/>
</dbReference>
<dbReference type="PRINTS" id="PR00507">
    <property type="entry name" value="N12N6MTFRASE"/>
</dbReference>
<feature type="domain" description="DNA methylase adenine-specific" evidence="7">
    <location>
        <begin position="246"/>
        <end position="484"/>
    </location>
</feature>
<evidence type="ECO:0000313" key="9">
    <source>
        <dbReference type="Proteomes" id="UP000461162"/>
    </source>
</evidence>
<evidence type="ECO:0000313" key="8">
    <source>
        <dbReference type="EMBL" id="MUM78579.1"/>
    </source>
</evidence>
<keyword evidence="3 8" id="KW-0489">Methyltransferase</keyword>
<evidence type="ECO:0000256" key="1">
    <source>
        <dbReference type="ARBA" id="ARBA00006594"/>
    </source>
</evidence>
<dbReference type="GO" id="GO:0003677">
    <property type="term" value="F:DNA binding"/>
    <property type="evidence" value="ECO:0007669"/>
    <property type="project" value="InterPro"/>
</dbReference>